<gene>
    <name evidence="2" type="ORF">DEO72_LG1g2862</name>
</gene>
<keyword evidence="1" id="KW-0472">Membrane</keyword>
<keyword evidence="1" id="KW-0812">Transmembrane</keyword>
<organism evidence="2 3">
    <name type="scientific">Vigna unguiculata</name>
    <name type="common">Cowpea</name>
    <dbReference type="NCBI Taxonomy" id="3917"/>
    <lineage>
        <taxon>Eukaryota</taxon>
        <taxon>Viridiplantae</taxon>
        <taxon>Streptophyta</taxon>
        <taxon>Embryophyta</taxon>
        <taxon>Tracheophyta</taxon>
        <taxon>Spermatophyta</taxon>
        <taxon>Magnoliopsida</taxon>
        <taxon>eudicotyledons</taxon>
        <taxon>Gunneridae</taxon>
        <taxon>Pentapetalae</taxon>
        <taxon>rosids</taxon>
        <taxon>fabids</taxon>
        <taxon>Fabales</taxon>
        <taxon>Fabaceae</taxon>
        <taxon>Papilionoideae</taxon>
        <taxon>50 kb inversion clade</taxon>
        <taxon>NPAAA clade</taxon>
        <taxon>indigoferoid/millettioid clade</taxon>
        <taxon>Phaseoleae</taxon>
        <taxon>Vigna</taxon>
    </lineage>
</organism>
<evidence type="ECO:0000313" key="2">
    <source>
        <dbReference type="EMBL" id="QCD79223.1"/>
    </source>
</evidence>
<proteinExistence type="predicted"/>
<accession>A0A4D6KRP7</accession>
<protein>
    <submittedName>
        <fullName evidence="2">Uncharacterized protein</fullName>
    </submittedName>
</protein>
<dbReference type="AlphaFoldDB" id="A0A4D6KRP7"/>
<feature type="transmembrane region" description="Helical" evidence="1">
    <location>
        <begin position="20"/>
        <end position="48"/>
    </location>
</feature>
<evidence type="ECO:0000256" key="1">
    <source>
        <dbReference type="SAM" id="Phobius"/>
    </source>
</evidence>
<dbReference type="Proteomes" id="UP000501690">
    <property type="component" value="Linkage Group LG1"/>
</dbReference>
<name>A0A4D6KRP7_VIGUN</name>
<sequence>MMFELSFWVLPRNRLTAMKVFQAIQIGLAPTVVALMVTVVALMVTVLAKQGRHEHEGRVVPLRAIERGEVVACATVGDGLTMAASAVVGHVTADGLVMGLE</sequence>
<keyword evidence="1" id="KW-1133">Transmembrane helix</keyword>
<dbReference type="EMBL" id="CP039345">
    <property type="protein sequence ID" value="QCD79223.1"/>
    <property type="molecule type" value="Genomic_DNA"/>
</dbReference>
<keyword evidence="3" id="KW-1185">Reference proteome</keyword>
<evidence type="ECO:0000313" key="3">
    <source>
        <dbReference type="Proteomes" id="UP000501690"/>
    </source>
</evidence>
<reference evidence="2 3" key="1">
    <citation type="submission" date="2019-04" db="EMBL/GenBank/DDBJ databases">
        <title>An improved genome assembly and genetic linkage map for asparagus bean, Vigna unguiculata ssp. sesquipedialis.</title>
        <authorList>
            <person name="Xia Q."/>
            <person name="Zhang R."/>
            <person name="Dong Y."/>
        </authorList>
    </citation>
    <scope>NUCLEOTIDE SEQUENCE [LARGE SCALE GENOMIC DNA]</scope>
    <source>
        <tissue evidence="2">Leaf</tissue>
    </source>
</reference>